<dbReference type="RefSeq" id="WP_264778516.1">
    <property type="nucleotide sequence ID" value="NZ_AP026562.1"/>
</dbReference>
<evidence type="ECO:0000256" key="2">
    <source>
        <dbReference type="SAM" id="SignalP"/>
    </source>
</evidence>
<feature type="signal peptide" evidence="2">
    <location>
        <begin position="1"/>
        <end position="23"/>
    </location>
</feature>
<name>A0ABM8AK10_9DEIO</name>
<reference evidence="3" key="1">
    <citation type="submission" date="2022-07" db="EMBL/GenBank/DDBJ databases">
        <title>Complete Genome Sequence of the Radioresistant Bacterium Deinococcus aetherius ST0316, Isolated from the Air Dust collected in Lower Stratosphere above Japan.</title>
        <authorList>
            <person name="Satoh K."/>
            <person name="Hagiwara K."/>
            <person name="Katsumata K."/>
            <person name="Kubo A."/>
            <person name="Yokobori S."/>
            <person name="Yamagishi A."/>
            <person name="Oono Y."/>
            <person name="Narumi I."/>
        </authorList>
    </citation>
    <scope>NUCLEOTIDE SEQUENCE</scope>
    <source>
        <strain evidence="3">ST0316</strain>
        <plasmid evidence="3">pDAETH-2</plasmid>
    </source>
</reference>
<keyword evidence="4" id="KW-1185">Reference proteome</keyword>
<organism evidence="3 4">
    <name type="scientific">Deinococcus aetherius</name>
    <dbReference type="NCBI Taxonomy" id="200252"/>
    <lineage>
        <taxon>Bacteria</taxon>
        <taxon>Thermotogati</taxon>
        <taxon>Deinococcota</taxon>
        <taxon>Deinococci</taxon>
        <taxon>Deinococcales</taxon>
        <taxon>Deinococcaceae</taxon>
        <taxon>Deinococcus</taxon>
    </lineage>
</organism>
<proteinExistence type="predicted"/>
<geneLocation type="plasmid" evidence="3 4">
    <name>pDAETH-2</name>
</geneLocation>
<protein>
    <recommendedName>
        <fullName evidence="5">MYXO-CTERM domain-containing protein</fullName>
    </recommendedName>
</protein>
<keyword evidence="3" id="KW-0614">Plasmid</keyword>
<dbReference type="NCBIfam" id="NF041742">
    <property type="entry name" value="WGxxGxxG_fam"/>
    <property type="match status" value="1"/>
</dbReference>
<gene>
    <name evidence="3" type="ORF">DAETH_41290</name>
</gene>
<dbReference type="Proteomes" id="UP001064971">
    <property type="component" value="Plasmid pDAETH-2"/>
</dbReference>
<evidence type="ECO:0008006" key="5">
    <source>
        <dbReference type="Google" id="ProtNLM"/>
    </source>
</evidence>
<dbReference type="EMBL" id="AP026562">
    <property type="protein sequence ID" value="BDP44160.1"/>
    <property type="molecule type" value="Genomic_DNA"/>
</dbReference>
<accession>A0ABM8AK10</accession>
<keyword evidence="2" id="KW-0732">Signal</keyword>
<feature type="compositionally biased region" description="Polar residues" evidence="1">
    <location>
        <begin position="22"/>
        <end position="41"/>
    </location>
</feature>
<sequence length="131" mass="13435">MNSRIQKIALTLALVSLPVTATAQTDATPNVENNAVTTPAESDNVPGNEGGVLTDPDRIENNATTTPAENDGIPGNEDDTVAGNAVVVRAEEDNRFPWGLLGLIGLAGLAGRSGGARREVKLGGPVDGARH</sequence>
<feature type="chain" id="PRO_5045666236" description="MYXO-CTERM domain-containing protein" evidence="2">
    <location>
        <begin position="24"/>
        <end position="131"/>
    </location>
</feature>
<evidence type="ECO:0000256" key="1">
    <source>
        <dbReference type="SAM" id="MobiDB-lite"/>
    </source>
</evidence>
<evidence type="ECO:0000313" key="3">
    <source>
        <dbReference type="EMBL" id="BDP44160.1"/>
    </source>
</evidence>
<feature type="region of interest" description="Disordered" evidence="1">
    <location>
        <begin position="22"/>
        <end position="78"/>
    </location>
</feature>
<evidence type="ECO:0000313" key="4">
    <source>
        <dbReference type="Proteomes" id="UP001064971"/>
    </source>
</evidence>